<feature type="chain" id="PRO_5009923779" evidence="1">
    <location>
        <begin position="21"/>
        <end position="78"/>
    </location>
</feature>
<dbReference type="Proteomes" id="UP000184121">
    <property type="component" value="Unassembled WGS sequence"/>
</dbReference>
<keyword evidence="1" id="KW-0732">Signal</keyword>
<dbReference type="AlphaFoldDB" id="A0A1M7AMD8"/>
<proteinExistence type="predicted"/>
<reference evidence="3" key="1">
    <citation type="submission" date="2016-11" db="EMBL/GenBank/DDBJ databases">
        <authorList>
            <person name="Varghese N."/>
            <person name="Submissions S."/>
        </authorList>
    </citation>
    <scope>NUCLEOTIDE SEQUENCE [LARGE SCALE GENOMIC DNA]</scope>
    <source>
        <strain evidence="3">DSM 1811</strain>
    </source>
</reference>
<evidence type="ECO:0000313" key="2">
    <source>
        <dbReference type="EMBL" id="SHL43921.1"/>
    </source>
</evidence>
<sequence length="78" mass="8409">MKKLFFSAIALVAFSVVSTAKNVEEKKAETKEFKETVRIEDDNQRTPCDAGWIQAYENAGGGAAGWAAGDAWASAHNC</sequence>
<gene>
    <name evidence="2" type="ORF">SAMN05444366_0737</name>
</gene>
<name>A0A1M7AMD8_9FLAO</name>
<dbReference type="EMBL" id="FRBY01000001">
    <property type="protein sequence ID" value="SHL43921.1"/>
    <property type="molecule type" value="Genomic_DNA"/>
</dbReference>
<dbReference type="STRING" id="29534.SAMN05444366_0737"/>
<keyword evidence="3" id="KW-1185">Reference proteome</keyword>
<evidence type="ECO:0000256" key="1">
    <source>
        <dbReference type="SAM" id="SignalP"/>
    </source>
</evidence>
<organism evidence="2 3">
    <name type="scientific">Flavobacterium saccharophilum</name>
    <dbReference type="NCBI Taxonomy" id="29534"/>
    <lineage>
        <taxon>Bacteria</taxon>
        <taxon>Pseudomonadati</taxon>
        <taxon>Bacteroidota</taxon>
        <taxon>Flavobacteriia</taxon>
        <taxon>Flavobacteriales</taxon>
        <taxon>Flavobacteriaceae</taxon>
        <taxon>Flavobacterium</taxon>
    </lineage>
</organism>
<feature type="signal peptide" evidence="1">
    <location>
        <begin position="1"/>
        <end position="20"/>
    </location>
</feature>
<evidence type="ECO:0000313" key="3">
    <source>
        <dbReference type="Proteomes" id="UP000184121"/>
    </source>
</evidence>
<accession>A0A1M7AMD8</accession>
<protein>
    <submittedName>
        <fullName evidence="2">Uncharacterized protein</fullName>
    </submittedName>
</protein>
<dbReference type="RefSeq" id="WP_072970247.1">
    <property type="nucleotide sequence ID" value="NZ_FRBY01000001.1"/>
</dbReference>